<evidence type="ECO:0000313" key="4">
    <source>
        <dbReference type="EMBL" id="MFD1800255.1"/>
    </source>
</evidence>
<protein>
    <recommendedName>
        <fullName evidence="2">Universal stress protein</fullName>
    </recommendedName>
</protein>
<accession>A0ABW4NP95</accession>
<dbReference type="Pfam" id="PF00582">
    <property type="entry name" value="Usp"/>
    <property type="match status" value="1"/>
</dbReference>
<dbReference type="EMBL" id="JBHUFF010000018">
    <property type="protein sequence ID" value="MFD1800255.1"/>
    <property type="molecule type" value="Genomic_DNA"/>
</dbReference>
<evidence type="ECO:0000259" key="3">
    <source>
        <dbReference type="Pfam" id="PF00582"/>
    </source>
</evidence>
<dbReference type="Proteomes" id="UP001597285">
    <property type="component" value="Unassembled WGS sequence"/>
</dbReference>
<dbReference type="InterPro" id="IPR014729">
    <property type="entry name" value="Rossmann-like_a/b/a_fold"/>
</dbReference>
<comment type="similarity">
    <text evidence="1 2">Belongs to the universal stress protein A family.</text>
</comment>
<reference evidence="5" key="1">
    <citation type="journal article" date="2019" name="Int. J. Syst. Evol. Microbiol.">
        <title>The Global Catalogue of Microorganisms (GCM) 10K type strain sequencing project: providing services to taxonomists for standard genome sequencing and annotation.</title>
        <authorList>
            <consortium name="The Broad Institute Genomics Platform"/>
            <consortium name="The Broad Institute Genome Sequencing Center for Infectious Disease"/>
            <person name="Wu L."/>
            <person name="Ma J."/>
        </authorList>
    </citation>
    <scope>NUCLEOTIDE SEQUENCE [LARGE SCALE GENOMIC DNA]</scope>
    <source>
        <strain evidence="5">KCTC 42143</strain>
    </source>
</reference>
<dbReference type="InterPro" id="IPR006016">
    <property type="entry name" value="UspA"/>
</dbReference>
<evidence type="ECO:0000256" key="1">
    <source>
        <dbReference type="ARBA" id="ARBA00008791"/>
    </source>
</evidence>
<gene>
    <name evidence="4" type="ORF">ACFSBK_10400</name>
</gene>
<dbReference type="PANTHER" id="PTHR46268">
    <property type="entry name" value="STRESS RESPONSE PROTEIN NHAX"/>
    <property type="match status" value="1"/>
</dbReference>
<keyword evidence="5" id="KW-1185">Reference proteome</keyword>
<dbReference type="InterPro" id="IPR006015">
    <property type="entry name" value="Universal_stress_UspA"/>
</dbReference>
<organism evidence="4 5">
    <name type="scientific">Carnobacterium antarcticum</name>
    <dbReference type="NCBI Taxonomy" id="2126436"/>
    <lineage>
        <taxon>Bacteria</taxon>
        <taxon>Bacillati</taxon>
        <taxon>Bacillota</taxon>
        <taxon>Bacilli</taxon>
        <taxon>Lactobacillales</taxon>
        <taxon>Carnobacteriaceae</taxon>
        <taxon>Carnobacterium</taxon>
    </lineage>
</organism>
<dbReference type="PIRSF" id="PIRSF006276">
    <property type="entry name" value="UspA"/>
    <property type="match status" value="1"/>
</dbReference>
<proteinExistence type="inferred from homology"/>
<name>A0ABW4NP95_9LACT</name>
<dbReference type="SUPFAM" id="SSF52402">
    <property type="entry name" value="Adenine nucleotide alpha hydrolases-like"/>
    <property type="match status" value="1"/>
</dbReference>
<evidence type="ECO:0000256" key="2">
    <source>
        <dbReference type="PIRNR" id="PIRNR006276"/>
    </source>
</evidence>
<dbReference type="CDD" id="cd00293">
    <property type="entry name" value="USP-like"/>
    <property type="match status" value="1"/>
</dbReference>
<dbReference type="PRINTS" id="PR01438">
    <property type="entry name" value="UNVRSLSTRESS"/>
</dbReference>
<comment type="caution">
    <text evidence="4">The sequence shown here is derived from an EMBL/GenBank/DDBJ whole genome shotgun (WGS) entry which is preliminary data.</text>
</comment>
<dbReference type="RefSeq" id="WP_058918062.1">
    <property type="nucleotide sequence ID" value="NZ_JBHSQC010000006.1"/>
</dbReference>
<comment type="subcellular location">
    <subcellularLocation>
        <location evidence="2">Cytoplasm</location>
    </subcellularLocation>
</comment>
<dbReference type="Gene3D" id="3.40.50.620">
    <property type="entry name" value="HUPs"/>
    <property type="match status" value="1"/>
</dbReference>
<sequence>MLQDTQQYAHILVAVDGSDSAKEAFEQAVEIAKRNHSELVIAHVIDTRSYNMGIESASFDVLEFDLTEMEKLLKEYGDKAKAAGLDKVTTELVKGSPKIELAKDIPERHRSDLIVVGKTGLNMVERWMIGSVSEYIIRQAPCDVLVIRNTEKG</sequence>
<dbReference type="PANTHER" id="PTHR46268:SF6">
    <property type="entry name" value="UNIVERSAL STRESS PROTEIN UP12"/>
    <property type="match status" value="1"/>
</dbReference>
<evidence type="ECO:0000313" key="5">
    <source>
        <dbReference type="Proteomes" id="UP001597285"/>
    </source>
</evidence>
<keyword evidence="2" id="KW-0963">Cytoplasm</keyword>
<feature type="domain" description="UspA" evidence="3">
    <location>
        <begin position="8"/>
        <end position="148"/>
    </location>
</feature>